<dbReference type="PANTHER" id="PTHR10736">
    <property type="entry name" value="BESTROPHIN"/>
    <property type="match status" value="1"/>
</dbReference>
<evidence type="ECO:0000256" key="7">
    <source>
        <dbReference type="SAM" id="Phobius"/>
    </source>
</evidence>
<gene>
    <name evidence="8" type="ORF">QLX08_009550</name>
</gene>
<comment type="subcellular location">
    <subcellularLocation>
        <location evidence="1">Membrane</location>
    </subcellularLocation>
</comment>
<evidence type="ECO:0000313" key="8">
    <source>
        <dbReference type="EMBL" id="KAK9296452.1"/>
    </source>
</evidence>
<feature type="region of interest" description="Disordered" evidence="6">
    <location>
        <begin position="722"/>
        <end position="779"/>
    </location>
</feature>
<feature type="transmembrane region" description="Helical" evidence="7">
    <location>
        <begin position="76"/>
        <end position="95"/>
    </location>
</feature>
<evidence type="ECO:0000256" key="1">
    <source>
        <dbReference type="ARBA" id="ARBA00004370"/>
    </source>
</evidence>
<evidence type="ECO:0000256" key="4">
    <source>
        <dbReference type="ARBA" id="ARBA00023136"/>
    </source>
</evidence>
<evidence type="ECO:0000256" key="6">
    <source>
        <dbReference type="SAM" id="MobiDB-lite"/>
    </source>
</evidence>
<evidence type="ECO:0008006" key="10">
    <source>
        <dbReference type="Google" id="ProtNLM"/>
    </source>
</evidence>
<evidence type="ECO:0000256" key="3">
    <source>
        <dbReference type="ARBA" id="ARBA00022989"/>
    </source>
</evidence>
<organism evidence="8 9">
    <name type="scientific">Tetragonisca angustula</name>
    <dbReference type="NCBI Taxonomy" id="166442"/>
    <lineage>
        <taxon>Eukaryota</taxon>
        <taxon>Metazoa</taxon>
        <taxon>Ecdysozoa</taxon>
        <taxon>Arthropoda</taxon>
        <taxon>Hexapoda</taxon>
        <taxon>Insecta</taxon>
        <taxon>Pterygota</taxon>
        <taxon>Neoptera</taxon>
        <taxon>Endopterygota</taxon>
        <taxon>Hymenoptera</taxon>
        <taxon>Apocrita</taxon>
        <taxon>Aculeata</taxon>
        <taxon>Apoidea</taxon>
        <taxon>Anthophila</taxon>
        <taxon>Apidae</taxon>
        <taxon>Tetragonisca</taxon>
    </lineage>
</organism>
<dbReference type="GO" id="GO:0016020">
    <property type="term" value="C:membrane"/>
    <property type="evidence" value="ECO:0007669"/>
    <property type="project" value="UniProtKB-SubCell"/>
</dbReference>
<comment type="caution">
    <text evidence="8">The sequence shown here is derived from an EMBL/GenBank/DDBJ whole genome shotgun (WGS) entry which is preliminary data.</text>
</comment>
<evidence type="ECO:0000256" key="5">
    <source>
        <dbReference type="ARBA" id="ARBA00034769"/>
    </source>
</evidence>
<dbReference type="AlphaFoldDB" id="A0AAW0ZFL5"/>
<evidence type="ECO:0000256" key="2">
    <source>
        <dbReference type="ARBA" id="ARBA00022692"/>
    </source>
</evidence>
<dbReference type="InterPro" id="IPR000615">
    <property type="entry name" value="Bestrophin"/>
</dbReference>
<reference evidence="8 9" key="1">
    <citation type="submission" date="2024-05" db="EMBL/GenBank/DDBJ databases">
        <title>The nuclear and mitochondrial genome assemblies of Tetragonisca angustula (Apidae: Meliponini), a tiny yet remarkable pollinator in the Neotropics.</title>
        <authorList>
            <person name="Ferrari R."/>
            <person name="Ricardo P.C."/>
            <person name="Dias F.C."/>
            <person name="Araujo N.S."/>
            <person name="Soares D.O."/>
            <person name="Zhou Q.-S."/>
            <person name="Zhu C.-D."/>
            <person name="Coutinho L."/>
            <person name="Airas M.C."/>
            <person name="Batista T.M."/>
        </authorList>
    </citation>
    <scope>NUCLEOTIDE SEQUENCE [LARGE SCALE GENOMIC DNA]</scope>
    <source>
        <strain evidence="8">ASF017062</strain>
        <tissue evidence="8">Abdomen</tissue>
    </source>
</reference>
<comment type="similarity">
    <text evidence="5">Belongs to the anion channel-forming bestrophin (TC 1.A.46) family. Calcium-sensitive chloride channel subfamily.</text>
</comment>
<dbReference type="EMBL" id="JAWNGG020000213">
    <property type="protein sequence ID" value="KAK9296452.1"/>
    <property type="molecule type" value="Genomic_DNA"/>
</dbReference>
<dbReference type="GO" id="GO:0005254">
    <property type="term" value="F:chloride channel activity"/>
    <property type="evidence" value="ECO:0007669"/>
    <property type="project" value="InterPro"/>
</dbReference>
<protein>
    <recommendedName>
        <fullName evidence="10">Bestrophin homolog</fullName>
    </recommendedName>
</protein>
<keyword evidence="2 7" id="KW-0812">Transmembrane</keyword>
<dbReference type="PANTHER" id="PTHR10736:SF11">
    <property type="entry name" value="BESTROPHIN 2"/>
    <property type="match status" value="1"/>
</dbReference>
<dbReference type="Proteomes" id="UP001432146">
    <property type="component" value="Unassembled WGS sequence"/>
</dbReference>
<feature type="region of interest" description="Disordered" evidence="6">
    <location>
        <begin position="644"/>
        <end position="706"/>
    </location>
</feature>
<dbReference type="Pfam" id="PF01062">
    <property type="entry name" value="Bestrophin"/>
    <property type="match status" value="1"/>
</dbReference>
<feature type="transmembrane region" description="Helical" evidence="7">
    <location>
        <begin position="37"/>
        <end position="55"/>
    </location>
</feature>
<feature type="compositionally biased region" description="Polar residues" evidence="6">
    <location>
        <begin position="672"/>
        <end position="701"/>
    </location>
</feature>
<keyword evidence="9" id="KW-1185">Reference proteome</keyword>
<name>A0AAW0ZFL5_9HYME</name>
<proteinExistence type="inferred from homology"/>
<keyword evidence="3 7" id="KW-1133">Transmembrane helix</keyword>
<keyword evidence="4 7" id="KW-0472">Membrane</keyword>
<accession>A0AAW0ZFL5</accession>
<evidence type="ECO:0000313" key="9">
    <source>
        <dbReference type="Proteomes" id="UP001432146"/>
    </source>
</evidence>
<sequence>MTISYASEVPNGSSFGCFWRILVKWRGSVYKLIWRELLAYLFVYYLINFTYRYGLNEQQRVIFEKIRYYFGNSSDSIPMSFVLGFYVSLVVKRWWEQYKLLPWPDNLALFISAAIPGNDERGRLMRRNIVRYAVLAYVITLQRISLRVKRRFPTLQHIVDVGLMMESEKKIFEMMNKKAAMSKYWMPLVWATNIINRARRESLITSDQVVQTLLVELSDIRKRLGALIGYDTVCVPLVYTQVVTLSLYAYFFSALLGRQFIERTDVGGGKYEEPDMYFPFFTALQFCFYVGWLKVAEVLINPFGEDDDDIELNWLIDRHIKAGYMIVDEMHEEHPELLKDQYWDEVVPKDLPYTVASEQYRREEPKGSAEHYKVKDSDALYANVMLGTQIHNHVQHRKTHQDDMYADYESVDTPLVERRKNWLQRQITRMGSVRSSSTTYSSGGGFFSRNRHNSVYSSPETGGLPQTNNPNLKMSLYDRLVGRKSIRSQRMGRQGTMTKLNSVPVSLKNRPRIPTPDVTKEVVDREQRLALSATNTANIGAGVVGVIPANGHYPTDLPVVQVVLSPIQETEGTPVSGKSGAAALAQAVLSPTLTSAGLVAPVTLTPVTMSQLSQLGLVTTTSAPMIKPTLSHINDISNQVTLTEVNSAEEEGSSSRDSRSGSITGQEERSTPLISQGRSTPLIGETSSSMGSNGNSPTFDSYNDRSPILMKPEKLSYVVTTVTTQDGRTAPRGRRSASLPGPPVVQCREDRSMSLPQSPGLQPRENRAASVSNGHEPPNIDRLIARDKEVLARPRTNSIDHDLCRPSHRVQDTSRKISSVSCTNASLSSSLGTTPTTATTIMPVSTPVAGSKRGEVYV</sequence>
<dbReference type="InterPro" id="IPR021134">
    <property type="entry name" value="Bestrophin-like"/>
</dbReference>